<evidence type="ECO:0000313" key="7">
    <source>
        <dbReference type="EMBL" id="CAE6516433.1"/>
    </source>
</evidence>
<dbReference type="InterPro" id="IPR013083">
    <property type="entry name" value="Znf_RING/FYVE/PHD"/>
</dbReference>
<dbReference type="Pfam" id="PF13920">
    <property type="entry name" value="zf-C3HC4_3"/>
    <property type="match status" value="1"/>
</dbReference>
<dbReference type="SUPFAM" id="SSF57850">
    <property type="entry name" value="RING/U-box"/>
    <property type="match status" value="1"/>
</dbReference>
<dbReference type="InterPro" id="IPR017907">
    <property type="entry name" value="Znf_RING_CS"/>
</dbReference>
<feature type="compositionally biased region" description="Low complexity" evidence="5">
    <location>
        <begin position="190"/>
        <end position="200"/>
    </location>
</feature>
<feature type="region of interest" description="Disordered" evidence="5">
    <location>
        <begin position="1"/>
        <end position="93"/>
    </location>
</feature>
<feature type="region of interest" description="Disordered" evidence="5">
    <location>
        <begin position="141"/>
        <end position="160"/>
    </location>
</feature>
<feature type="region of interest" description="Disordered" evidence="5">
    <location>
        <begin position="251"/>
        <end position="280"/>
    </location>
</feature>
<proteinExistence type="predicted"/>
<keyword evidence="1" id="KW-0479">Metal-binding</keyword>
<comment type="caution">
    <text evidence="7">The sequence shown here is derived from an EMBL/GenBank/DDBJ whole genome shotgun (WGS) entry which is preliminary data.</text>
</comment>
<dbReference type="PROSITE" id="PS00518">
    <property type="entry name" value="ZF_RING_1"/>
    <property type="match status" value="1"/>
</dbReference>
<feature type="region of interest" description="Disordered" evidence="5">
    <location>
        <begin position="307"/>
        <end position="389"/>
    </location>
</feature>
<dbReference type="SMART" id="SM00184">
    <property type="entry name" value="RING"/>
    <property type="match status" value="1"/>
</dbReference>
<dbReference type="GO" id="GO:0008270">
    <property type="term" value="F:zinc ion binding"/>
    <property type="evidence" value="ECO:0007669"/>
    <property type="project" value="UniProtKB-KW"/>
</dbReference>
<dbReference type="EMBL" id="CAJMWY010004056">
    <property type="protein sequence ID" value="CAE6516433.1"/>
    <property type="molecule type" value="Genomic_DNA"/>
</dbReference>
<dbReference type="GO" id="GO:0032183">
    <property type="term" value="F:SUMO binding"/>
    <property type="evidence" value="ECO:0007669"/>
    <property type="project" value="TreeGrafter"/>
</dbReference>
<keyword evidence="3" id="KW-0862">Zinc</keyword>
<feature type="compositionally biased region" description="Low complexity" evidence="5">
    <location>
        <begin position="37"/>
        <end position="54"/>
    </location>
</feature>
<evidence type="ECO:0000313" key="8">
    <source>
        <dbReference type="Proteomes" id="UP000663861"/>
    </source>
</evidence>
<dbReference type="Gene3D" id="3.30.40.10">
    <property type="entry name" value="Zinc/RING finger domain, C3HC4 (zinc finger)"/>
    <property type="match status" value="1"/>
</dbReference>
<evidence type="ECO:0000256" key="1">
    <source>
        <dbReference type="ARBA" id="ARBA00022723"/>
    </source>
</evidence>
<dbReference type="PROSITE" id="PS50089">
    <property type="entry name" value="ZF_RING_2"/>
    <property type="match status" value="1"/>
</dbReference>
<keyword evidence="2 4" id="KW-0863">Zinc-finger</keyword>
<sequence>MADNHEDPPWLRPAPILVVSRDTDEQQNPQISISSAPTLSESKPKPSSTSLPTTARNSDMVSRSSLLPSPNISAPEPTKTAGEEEEYIGWRPQQITVQEVTRSPPLSPLDLAMYPGARAPPTTDPVEARRAVAGLKPLRILSSRRPGGPASAGPSRRPSLEIMGSNSNAFSGFMGFFSAAKRASVAAVVSGPPSASSRASTQSIPIAHTPIPVSPLPPPRTPPLVPKPSLAPELLNQMEPELKAHLDALAAQSTAGPSSSSSRPLSASRPPQTIPAEDEEVVLEIRDLNTGEIIKIRDLDAVSLNNGVNRESQSTSQRSPSISDLMVVRDLDAQPRTPPLPRSYQRKKTPELGPLTPPRSSSPIESHSPTLLTISDPHQPRQRSPVTPLTEAVYVNRSLELSLSSLEEALYAARKSHHSRSLSSLSTSTSISRRDELPRIRAIQTPKTARTASSMTSSMFSSRMTGTPLTTPPASPPLLPRRSKDVPLPCMVCSRPMQNMTSTRCGHVFCRGCVEGRSRCPVCRDSVEDSDLRAIYLFV</sequence>
<evidence type="ECO:0000256" key="2">
    <source>
        <dbReference type="ARBA" id="ARBA00022771"/>
    </source>
</evidence>
<evidence type="ECO:0000256" key="3">
    <source>
        <dbReference type="ARBA" id="ARBA00022833"/>
    </source>
</evidence>
<dbReference type="InterPro" id="IPR001841">
    <property type="entry name" value="Znf_RING"/>
</dbReference>
<feature type="compositionally biased region" description="Low complexity" evidence="5">
    <location>
        <begin position="251"/>
        <end position="271"/>
    </location>
</feature>
<evidence type="ECO:0000259" key="6">
    <source>
        <dbReference type="PROSITE" id="PS50089"/>
    </source>
</evidence>
<dbReference type="GO" id="GO:0140082">
    <property type="term" value="F:SUMO-ubiquitin ligase activity"/>
    <property type="evidence" value="ECO:0007669"/>
    <property type="project" value="TreeGrafter"/>
</dbReference>
<dbReference type="GO" id="GO:0006511">
    <property type="term" value="P:ubiquitin-dependent protein catabolic process"/>
    <property type="evidence" value="ECO:0007669"/>
    <property type="project" value="TreeGrafter"/>
</dbReference>
<dbReference type="PANTHER" id="PTHR47094">
    <property type="entry name" value="ELFLESS, ISOFORM B"/>
    <property type="match status" value="1"/>
</dbReference>
<accession>A0A8H3DBG7</accession>
<dbReference type="InterPro" id="IPR049627">
    <property type="entry name" value="SLX8"/>
</dbReference>
<feature type="compositionally biased region" description="Low complexity" evidence="5">
    <location>
        <begin position="448"/>
        <end position="469"/>
    </location>
</feature>
<gene>
    <name evidence="7" type="ORF">RDB_LOCUS147359</name>
</gene>
<name>A0A8H3DBG7_9AGAM</name>
<reference evidence="7" key="1">
    <citation type="submission" date="2021-01" db="EMBL/GenBank/DDBJ databases">
        <authorList>
            <person name="Kaushik A."/>
        </authorList>
    </citation>
    <scope>NUCLEOTIDE SEQUENCE</scope>
    <source>
        <strain evidence="7">AG4-RS23</strain>
    </source>
</reference>
<dbReference type="PANTHER" id="PTHR47094:SF1">
    <property type="entry name" value="RING-TYPE E3 UBIQUITIN TRANSFERASE"/>
    <property type="match status" value="1"/>
</dbReference>
<evidence type="ECO:0000256" key="4">
    <source>
        <dbReference type="PROSITE-ProRule" id="PRU00175"/>
    </source>
</evidence>
<dbReference type="GO" id="GO:0061630">
    <property type="term" value="F:ubiquitin protein ligase activity"/>
    <property type="evidence" value="ECO:0007669"/>
    <property type="project" value="InterPro"/>
</dbReference>
<dbReference type="Proteomes" id="UP000663861">
    <property type="component" value="Unassembled WGS sequence"/>
</dbReference>
<feature type="compositionally biased region" description="Polar residues" evidence="5">
    <location>
        <begin position="55"/>
        <end position="72"/>
    </location>
</feature>
<organism evidence="7 8">
    <name type="scientific">Rhizoctonia solani</name>
    <dbReference type="NCBI Taxonomy" id="456999"/>
    <lineage>
        <taxon>Eukaryota</taxon>
        <taxon>Fungi</taxon>
        <taxon>Dikarya</taxon>
        <taxon>Basidiomycota</taxon>
        <taxon>Agaricomycotina</taxon>
        <taxon>Agaricomycetes</taxon>
        <taxon>Cantharellales</taxon>
        <taxon>Ceratobasidiaceae</taxon>
        <taxon>Rhizoctonia</taxon>
    </lineage>
</organism>
<feature type="compositionally biased region" description="Pro residues" evidence="5">
    <location>
        <begin position="470"/>
        <end position="479"/>
    </location>
</feature>
<feature type="compositionally biased region" description="Polar residues" evidence="5">
    <location>
        <begin position="26"/>
        <end position="36"/>
    </location>
</feature>
<feature type="region of interest" description="Disordered" evidence="5">
    <location>
        <begin position="106"/>
        <end position="125"/>
    </location>
</feature>
<evidence type="ECO:0000256" key="5">
    <source>
        <dbReference type="SAM" id="MobiDB-lite"/>
    </source>
</evidence>
<protein>
    <recommendedName>
        <fullName evidence="6">RING-type domain-containing protein</fullName>
    </recommendedName>
</protein>
<feature type="compositionally biased region" description="Polar residues" evidence="5">
    <location>
        <begin position="358"/>
        <end position="373"/>
    </location>
</feature>
<dbReference type="GO" id="GO:0033768">
    <property type="term" value="C:SUMO-targeted ubiquitin ligase complex"/>
    <property type="evidence" value="ECO:0007669"/>
    <property type="project" value="TreeGrafter"/>
</dbReference>
<feature type="region of interest" description="Disordered" evidence="5">
    <location>
        <begin position="446"/>
        <end position="481"/>
    </location>
</feature>
<feature type="compositionally biased region" description="Low complexity" evidence="5">
    <location>
        <begin position="312"/>
        <end position="323"/>
    </location>
</feature>
<dbReference type="AlphaFoldDB" id="A0A8H3DBG7"/>
<feature type="compositionally biased region" description="Pro residues" evidence="5">
    <location>
        <begin position="212"/>
        <end position="226"/>
    </location>
</feature>
<feature type="region of interest" description="Disordered" evidence="5">
    <location>
        <begin position="190"/>
        <end position="230"/>
    </location>
</feature>
<feature type="domain" description="RING-type" evidence="6">
    <location>
        <begin position="490"/>
        <end position="524"/>
    </location>
</feature>